<comment type="caution">
    <text evidence="2">The sequence shown here is derived from an EMBL/GenBank/DDBJ whole genome shotgun (WGS) entry which is preliminary data.</text>
</comment>
<dbReference type="AlphaFoldDB" id="A0A837AAK7"/>
<keyword evidence="1" id="KW-0812">Transmembrane</keyword>
<sequence length="37" mass="4389">MIQTAMFKLTYWGIILNFLKILSIYLMCTVDINNEFS</sequence>
<dbReference type="EMBL" id="JMOA01000053">
    <property type="protein sequence ID" value="KCY00188.1"/>
    <property type="molecule type" value="Genomic_DNA"/>
</dbReference>
<organism evidence="2 3">
    <name type="scientific">Acinetobacter baumannii 1499986</name>
    <dbReference type="NCBI Taxonomy" id="1310673"/>
    <lineage>
        <taxon>Bacteria</taxon>
        <taxon>Pseudomonadati</taxon>
        <taxon>Pseudomonadota</taxon>
        <taxon>Gammaproteobacteria</taxon>
        <taxon>Moraxellales</taxon>
        <taxon>Moraxellaceae</taxon>
        <taxon>Acinetobacter</taxon>
        <taxon>Acinetobacter calcoaceticus/baumannii complex</taxon>
    </lineage>
</organism>
<proteinExistence type="predicted"/>
<evidence type="ECO:0000256" key="1">
    <source>
        <dbReference type="SAM" id="Phobius"/>
    </source>
</evidence>
<keyword evidence="1" id="KW-0472">Membrane</keyword>
<protein>
    <submittedName>
        <fullName evidence="2">Putative membrane protein</fullName>
    </submittedName>
</protein>
<dbReference type="Proteomes" id="UP000027309">
    <property type="component" value="Unassembled WGS sequence"/>
</dbReference>
<reference evidence="2 3" key="1">
    <citation type="submission" date="2014-04" db="EMBL/GenBank/DDBJ databases">
        <title>Comparative genomics and transcriptomics to identify genetic mechanisms underlying the emergence of carbapenem resistant Acinetobacter baumannii (CRAb).</title>
        <authorList>
            <person name="Harris A.D."/>
            <person name="Johnson K.J."/>
            <person name="George J."/>
            <person name="Nadendla S."/>
            <person name="Daugherty S.C."/>
            <person name="Parankush S."/>
            <person name="Sadzewicz L."/>
            <person name="Tallon L."/>
            <person name="Sengamalay N."/>
            <person name="Hazen T.H."/>
            <person name="Rasko D.A."/>
        </authorList>
    </citation>
    <scope>NUCLEOTIDE SEQUENCE [LARGE SCALE GENOMIC DNA]</scope>
    <source>
        <strain evidence="2 3">1499986</strain>
    </source>
</reference>
<keyword evidence="1" id="KW-1133">Transmembrane helix</keyword>
<gene>
    <name evidence="2" type="ORF">J572_3249</name>
</gene>
<name>A0A837AAK7_ACIBA</name>
<feature type="transmembrane region" description="Helical" evidence="1">
    <location>
        <begin position="9"/>
        <end position="27"/>
    </location>
</feature>
<evidence type="ECO:0000313" key="3">
    <source>
        <dbReference type="Proteomes" id="UP000027309"/>
    </source>
</evidence>
<evidence type="ECO:0000313" key="2">
    <source>
        <dbReference type="EMBL" id="KCY00188.1"/>
    </source>
</evidence>
<accession>A0A837AAK7</accession>